<feature type="transmembrane region" description="Helical" evidence="19">
    <location>
        <begin position="76"/>
        <end position="94"/>
    </location>
</feature>
<evidence type="ECO:0000256" key="1">
    <source>
        <dbReference type="ARBA" id="ARBA00001698"/>
    </source>
</evidence>
<evidence type="ECO:0000256" key="14">
    <source>
        <dbReference type="ARBA" id="ARBA00023098"/>
    </source>
</evidence>
<protein>
    <recommendedName>
        <fullName evidence="7 18">Phosphatidate cytidylyltransferase</fullName>
        <ecNumber evidence="6 18">2.7.7.41</ecNumber>
    </recommendedName>
</protein>
<evidence type="ECO:0000256" key="9">
    <source>
        <dbReference type="ARBA" id="ARBA00022516"/>
    </source>
</evidence>
<evidence type="ECO:0000313" key="21">
    <source>
        <dbReference type="Proteomes" id="UP000009232"/>
    </source>
</evidence>
<name>F6DCZ7_THICA</name>
<evidence type="ECO:0000256" key="17">
    <source>
        <dbReference type="ARBA" id="ARBA00023264"/>
    </source>
</evidence>
<gene>
    <name evidence="20" type="ordered locus">Thicy_0966</name>
</gene>
<keyword evidence="9" id="KW-0444">Lipid biosynthesis</keyword>
<feature type="transmembrane region" description="Helical" evidence="19">
    <location>
        <begin position="134"/>
        <end position="156"/>
    </location>
</feature>
<feature type="transmembrane region" description="Helical" evidence="19">
    <location>
        <begin position="7"/>
        <end position="23"/>
    </location>
</feature>
<evidence type="ECO:0000313" key="20">
    <source>
        <dbReference type="EMBL" id="AEG31733.1"/>
    </source>
</evidence>
<dbReference type="EMBL" id="CP002776">
    <property type="protein sequence ID" value="AEG31733.1"/>
    <property type="molecule type" value="Genomic_DNA"/>
</dbReference>
<feature type="transmembrane region" description="Helical" evidence="19">
    <location>
        <begin position="29"/>
        <end position="46"/>
    </location>
</feature>
<dbReference type="Proteomes" id="UP000009232">
    <property type="component" value="Chromosome"/>
</dbReference>
<keyword evidence="15 19" id="KW-0472">Membrane</keyword>
<dbReference type="AlphaFoldDB" id="F6DCZ7"/>
<comment type="subcellular location">
    <subcellularLocation>
        <location evidence="2">Cell membrane</location>
        <topology evidence="2">Multi-pass membrane protein</topology>
    </subcellularLocation>
</comment>
<keyword evidence="8" id="KW-1003">Cell membrane</keyword>
<comment type="pathway">
    <text evidence="4">Lipid metabolism.</text>
</comment>
<evidence type="ECO:0000256" key="11">
    <source>
        <dbReference type="ARBA" id="ARBA00022692"/>
    </source>
</evidence>
<evidence type="ECO:0000256" key="4">
    <source>
        <dbReference type="ARBA" id="ARBA00005189"/>
    </source>
</evidence>
<evidence type="ECO:0000256" key="16">
    <source>
        <dbReference type="ARBA" id="ARBA00023209"/>
    </source>
</evidence>
<sequence>MLVPRIITAIVLLTLAGLALFVADESWWLYIVFGVVTLAAWEWPNLYGWRAEMLKASYALVVLSCVWALWQLDLASWMTGFVLIQLLAITYGVVRYQRAKGQVQLYQDTFVAMTLGAIFISAFGLALIELRMSFSVWLLLYAMALVWIMDTGAYFAGRQWGKRKLAAYVSPGKSWEGVWGGLVLVALFAVVVVISGGLANLAPDQALSAPAFILLSIVVAFISVGGDLFESLLKRQSGIKDSSRLLPGHGGVLDRVDSLLIALPLFWVGWSWLVA</sequence>
<evidence type="ECO:0000256" key="2">
    <source>
        <dbReference type="ARBA" id="ARBA00004651"/>
    </source>
</evidence>
<organism evidence="20 21">
    <name type="scientific">Thiomicrospira cyclica (strain DSM 14477 / JCM 11371 / ALM1)</name>
    <name type="common">Thioalkalimicrobium cyclicum</name>
    <dbReference type="NCBI Taxonomy" id="717773"/>
    <lineage>
        <taxon>Bacteria</taxon>
        <taxon>Pseudomonadati</taxon>
        <taxon>Pseudomonadota</taxon>
        <taxon>Gammaproteobacteria</taxon>
        <taxon>Thiotrichales</taxon>
        <taxon>Piscirickettsiaceae</taxon>
        <taxon>Thiomicrospira</taxon>
    </lineage>
</organism>
<feature type="transmembrane region" description="Helical" evidence="19">
    <location>
        <begin position="53"/>
        <end position="70"/>
    </location>
</feature>
<feature type="transmembrane region" description="Helical" evidence="19">
    <location>
        <begin position="106"/>
        <end position="128"/>
    </location>
</feature>
<evidence type="ECO:0000256" key="15">
    <source>
        <dbReference type="ARBA" id="ARBA00023136"/>
    </source>
</evidence>
<dbReference type="OrthoDB" id="9799199at2"/>
<evidence type="ECO:0000256" key="6">
    <source>
        <dbReference type="ARBA" id="ARBA00012487"/>
    </source>
</evidence>
<dbReference type="GO" id="GO:0016024">
    <property type="term" value="P:CDP-diacylglycerol biosynthetic process"/>
    <property type="evidence" value="ECO:0007669"/>
    <property type="project" value="UniProtKB-UniPathway"/>
</dbReference>
<reference evidence="20 21" key="1">
    <citation type="submission" date="2011-05" db="EMBL/GenBank/DDBJ databases">
        <title>Complete sequence of Thioalkalimicrobium cyclicum ALM1.</title>
        <authorList>
            <consortium name="US DOE Joint Genome Institute"/>
            <person name="Lucas S."/>
            <person name="Han J."/>
            <person name="Lapidus A."/>
            <person name="Cheng J.-F."/>
            <person name="Goodwin L."/>
            <person name="Pitluck S."/>
            <person name="Peters L."/>
            <person name="Mikhailova N."/>
            <person name="Davenport K."/>
            <person name="Han C."/>
            <person name="Tapia R."/>
            <person name="Land M."/>
            <person name="Hauser L."/>
            <person name="Kyrpides N."/>
            <person name="Ivanova N."/>
            <person name="Pagani I."/>
            <person name="Kappler U."/>
            <person name="Woyke T."/>
        </authorList>
    </citation>
    <scope>NUCLEOTIDE SEQUENCE [LARGE SCALE GENOMIC DNA]</scope>
    <source>
        <strain evidence="21">DSM 14477 / JCM 11371 / ALM1</strain>
    </source>
</reference>
<keyword evidence="10 18" id="KW-0808">Transferase</keyword>
<evidence type="ECO:0000256" key="10">
    <source>
        <dbReference type="ARBA" id="ARBA00022679"/>
    </source>
</evidence>
<comment type="pathway">
    <text evidence="3 18">Phospholipid metabolism; CDP-diacylglycerol biosynthesis; CDP-diacylglycerol from sn-glycerol 3-phosphate: step 3/3.</text>
</comment>
<dbReference type="HOGENOM" id="CLU_037294_1_2_6"/>
<evidence type="ECO:0000256" key="5">
    <source>
        <dbReference type="ARBA" id="ARBA00010185"/>
    </source>
</evidence>
<dbReference type="eggNOG" id="COG0575">
    <property type="taxonomic scope" value="Bacteria"/>
</dbReference>
<accession>F6DCZ7</accession>
<evidence type="ECO:0000256" key="12">
    <source>
        <dbReference type="ARBA" id="ARBA00022695"/>
    </source>
</evidence>
<keyword evidence="13 19" id="KW-1133">Transmembrane helix</keyword>
<dbReference type="InterPro" id="IPR000374">
    <property type="entry name" value="PC_trans"/>
</dbReference>
<keyword evidence="12 18" id="KW-0548">Nucleotidyltransferase</keyword>
<evidence type="ECO:0000256" key="8">
    <source>
        <dbReference type="ARBA" id="ARBA00022475"/>
    </source>
</evidence>
<feature type="transmembrane region" description="Helical" evidence="19">
    <location>
        <begin position="211"/>
        <end position="232"/>
    </location>
</feature>
<comment type="similarity">
    <text evidence="5 18">Belongs to the CDS family.</text>
</comment>
<dbReference type="GO" id="GO:0004605">
    <property type="term" value="F:phosphatidate cytidylyltransferase activity"/>
    <property type="evidence" value="ECO:0007669"/>
    <property type="project" value="UniProtKB-EC"/>
</dbReference>
<keyword evidence="16" id="KW-0594">Phospholipid biosynthesis</keyword>
<proteinExistence type="inferred from homology"/>
<dbReference type="Pfam" id="PF01148">
    <property type="entry name" value="CTP_transf_1"/>
    <property type="match status" value="1"/>
</dbReference>
<evidence type="ECO:0000256" key="7">
    <source>
        <dbReference type="ARBA" id="ARBA00019373"/>
    </source>
</evidence>
<comment type="catalytic activity">
    <reaction evidence="1 18">
        <text>a 1,2-diacyl-sn-glycero-3-phosphate + CTP + H(+) = a CDP-1,2-diacyl-sn-glycerol + diphosphate</text>
        <dbReference type="Rhea" id="RHEA:16229"/>
        <dbReference type="ChEBI" id="CHEBI:15378"/>
        <dbReference type="ChEBI" id="CHEBI:33019"/>
        <dbReference type="ChEBI" id="CHEBI:37563"/>
        <dbReference type="ChEBI" id="CHEBI:58332"/>
        <dbReference type="ChEBI" id="CHEBI:58608"/>
        <dbReference type="EC" id="2.7.7.41"/>
    </reaction>
</comment>
<dbReference type="STRING" id="717773.Thicy_0966"/>
<dbReference type="PROSITE" id="PS01315">
    <property type="entry name" value="CDS"/>
    <property type="match status" value="1"/>
</dbReference>
<dbReference type="PANTHER" id="PTHR46382:SF1">
    <property type="entry name" value="PHOSPHATIDATE CYTIDYLYLTRANSFERASE"/>
    <property type="match status" value="1"/>
</dbReference>
<feature type="transmembrane region" description="Helical" evidence="19">
    <location>
        <begin position="177"/>
        <end position="199"/>
    </location>
</feature>
<keyword evidence="14" id="KW-0443">Lipid metabolism</keyword>
<keyword evidence="11 18" id="KW-0812">Transmembrane</keyword>
<keyword evidence="17" id="KW-1208">Phospholipid metabolism</keyword>
<dbReference type="GO" id="GO:0005886">
    <property type="term" value="C:plasma membrane"/>
    <property type="evidence" value="ECO:0007669"/>
    <property type="project" value="UniProtKB-SubCell"/>
</dbReference>
<evidence type="ECO:0000256" key="3">
    <source>
        <dbReference type="ARBA" id="ARBA00005119"/>
    </source>
</evidence>
<dbReference type="EC" id="2.7.7.41" evidence="6 18"/>
<dbReference type="RefSeq" id="WP_013835510.1">
    <property type="nucleotide sequence ID" value="NC_015581.1"/>
</dbReference>
<evidence type="ECO:0000256" key="19">
    <source>
        <dbReference type="SAM" id="Phobius"/>
    </source>
</evidence>
<evidence type="ECO:0000256" key="13">
    <source>
        <dbReference type="ARBA" id="ARBA00022989"/>
    </source>
</evidence>
<dbReference type="UniPathway" id="UPA00557">
    <property type="reaction ID" value="UER00614"/>
</dbReference>
<dbReference type="PANTHER" id="PTHR46382">
    <property type="entry name" value="PHOSPHATIDATE CYTIDYLYLTRANSFERASE"/>
    <property type="match status" value="1"/>
</dbReference>
<dbReference type="KEGG" id="tcy:Thicy_0966"/>
<keyword evidence="21" id="KW-1185">Reference proteome</keyword>
<evidence type="ECO:0000256" key="18">
    <source>
        <dbReference type="RuleBase" id="RU003938"/>
    </source>
</evidence>